<feature type="transmembrane region" description="Helical" evidence="1">
    <location>
        <begin position="19"/>
        <end position="40"/>
    </location>
</feature>
<feature type="transmembrane region" description="Helical" evidence="1">
    <location>
        <begin position="103"/>
        <end position="123"/>
    </location>
</feature>
<feature type="transmembrane region" description="Helical" evidence="1">
    <location>
        <begin position="177"/>
        <end position="196"/>
    </location>
</feature>
<proteinExistence type="predicted"/>
<reference evidence="3" key="1">
    <citation type="submission" date="2019-02" db="EMBL/GenBank/DDBJ databases">
        <title>Deep-cultivation of Planctomycetes and their phenomic and genomic characterization uncovers novel biology.</title>
        <authorList>
            <person name="Wiegand S."/>
            <person name="Jogler M."/>
            <person name="Boedeker C."/>
            <person name="Pinto D."/>
            <person name="Vollmers J."/>
            <person name="Rivas-Marin E."/>
            <person name="Kohn T."/>
            <person name="Peeters S.H."/>
            <person name="Heuer A."/>
            <person name="Rast P."/>
            <person name="Oberbeckmann S."/>
            <person name="Bunk B."/>
            <person name="Jeske O."/>
            <person name="Meyerdierks A."/>
            <person name="Storesund J.E."/>
            <person name="Kallscheuer N."/>
            <person name="Luecker S."/>
            <person name="Lage O.M."/>
            <person name="Pohl T."/>
            <person name="Merkel B.J."/>
            <person name="Hornburger P."/>
            <person name="Mueller R.-W."/>
            <person name="Bruemmer F."/>
            <person name="Labrenz M."/>
            <person name="Spormann A.M."/>
            <person name="Op den Camp H."/>
            <person name="Overmann J."/>
            <person name="Amann R."/>
            <person name="Jetten M.S.M."/>
            <person name="Mascher T."/>
            <person name="Medema M.H."/>
            <person name="Devos D.P."/>
            <person name="Kaster A.-K."/>
            <person name="Ovreas L."/>
            <person name="Rohde M."/>
            <person name="Galperin M.Y."/>
            <person name="Jogler C."/>
        </authorList>
    </citation>
    <scope>NUCLEOTIDE SEQUENCE [LARGE SCALE GENOMIC DNA]</scope>
    <source>
        <strain evidence="3">Pan97</strain>
    </source>
</reference>
<organism evidence="2 3">
    <name type="scientific">Bremerella volcania</name>
    <dbReference type="NCBI Taxonomy" id="2527984"/>
    <lineage>
        <taxon>Bacteria</taxon>
        <taxon>Pseudomonadati</taxon>
        <taxon>Planctomycetota</taxon>
        <taxon>Planctomycetia</taxon>
        <taxon>Pirellulales</taxon>
        <taxon>Pirellulaceae</taxon>
        <taxon>Bremerella</taxon>
    </lineage>
</organism>
<feature type="transmembrane region" description="Helical" evidence="1">
    <location>
        <begin position="237"/>
        <end position="258"/>
    </location>
</feature>
<keyword evidence="1" id="KW-0812">Transmembrane</keyword>
<dbReference type="EMBL" id="CP036289">
    <property type="protein sequence ID" value="QDU73121.1"/>
    <property type="molecule type" value="Genomic_DNA"/>
</dbReference>
<evidence type="ECO:0000256" key="1">
    <source>
        <dbReference type="SAM" id="Phobius"/>
    </source>
</evidence>
<gene>
    <name evidence="2" type="ORF">Pan97_00880</name>
</gene>
<accession>A0A518C1L1</accession>
<keyword evidence="1" id="KW-1133">Transmembrane helix</keyword>
<keyword evidence="3" id="KW-1185">Reference proteome</keyword>
<feature type="transmembrane region" description="Helical" evidence="1">
    <location>
        <begin position="80"/>
        <end position="97"/>
    </location>
</feature>
<dbReference type="AlphaFoldDB" id="A0A518C1L1"/>
<feature type="transmembrane region" description="Helical" evidence="1">
    <location>
        <begin position="203"/>
        <end position="225"/>
    </location>
</feature>
<feature type="transmembrane region" description="Helical" evidence="1">
    <location>
        <begin position="135"/>
        <end position="157"/>
    </location>
</feature>
<keyword evidence="1" id="KW-0472">Membrane</keyword>
<dbReference type="OrthoDB" id="291990at2"/>
<sequence>MNDVPPVTGSWRCPTWWQWLVIVWLVVLNVSPYCMVALAGGSLSNLHWVIWSLLSGPFALIGMLSFLTVAGRWPVMVRRLLFVAGSLLLIGGLMLMLEEEIVGASAWFLLEAVVIITLTLLSCRVWGIPERPSRWSLQFSLAEIAILCGLAGIFLFFLRLAEATDLHFWSQAREMPFVVFAFLTGVHLVPVCLSTIATSRRGILFGIGCSVLQWGLAPLIFLAILTAFNSQQLGIDLILMILYPVLGFQALLVWGTLFPIRIAFPRVLLAKEAVPATAAQCKSDTLADAPANCRQSEHTDVPD</sequence>
<evidence type="ECO:0000313" key="3">
    <source>
        <dbReference type="Proteomes" id="UP000318626"/>
    </source>
</evidence>
<dbReference type="Proteomes" id="UP000318626">
    <property type="component" value="Chromosome"/>
</dbReference>
<protein>
    <submittedName>
        <fullName evidence="2">Uncharacterized protein</fullName>
    </submittedName>
</protein>
<dbReference type="KEGG" id="bvo:Pan97_00880"/>
<dbReference type="RefSeq" id="WP_144969687.1">
    <property type="nucleotide sequence ID" value="NZ_CP036289.1"/>
</dbReference>
<name>A0A518C1L1_9BACT</name>
<feature type="transmembrane region" description="Helical" evidence="1">
    <location>
        <begin position="46"/>
        <end position="68"/>
    </location>
</feature>
<evidence type="ECO:0000313" key="2">
    <source>
        <dbReference type="EMBL" id="QDU73121.1"/>
    </source>
</evidence>